<dbReference type="GO" id="GO:0006506">
    <property type="term" value="P:GPI anchor biosynthetic process"/>
    <property type="evidence" value="ECO:0007669"/>
    <property type="project" value="UniProtKB-KW"/>
</dbReference>
<comment type="function">
    <text evidence="8">A acetyltransferase, which acetylates the inositol ring of phosphatidylinositol during biosynthesis of GPI-anchor.</text>
</comment>
<evidence type="ECO:0000256" key="8">
    <source>
        <dbReference type="RuleBase" id="RU280819"/>
    </source>
</evidence>
<evidence type="ECO:0000256" key="5">
    <source>
        <dbReference type="ARBA" id="ARBA00022692"/>
    </source>
</evidence>
<dbReference type="EMBL" id="CANTUO010000001">
    <property type="protein sequence ID" value="CAI5756458.1"/>
    <property type="molecule type" value="Genomic_DNA"/>
</dbReference>
<name>A0A9W4TRP3_9ASCO</name>
<evidence type="ECO:0000256" key="6">
    <source>
        <dbReference type="ARBA" id="ARBA00022989"/>
    </source>
</evidence>
<dbReference type="GO" id="GO:0072659">
    <property type="term" value="P:protein localization to plasma membrane"/>
    <property type="evidence" value="ECO:0007669"/>
    <property type="project" value="TreeGrafter"/>
</dbReference>
<keyword evidence="8" id="KW-0012">Acyltransferase</keyword>
<keyword evidence="8" id="KW-0808">Transferase</keyword>
<dbReference type="PIRSF" id="PIRSF017321">
    <property type="entry name" value="GWT1"/>
    <property type="match status" value="1"/>
</dbReference>
<feature type="transmembrane region" description="Helical" evidence="8">
    <location>
        <begin position="15"/>
        <end position="36"/>
    </location>
</feature>
<dbReference type="GO" id="GO:0032216">
    <property type="term" value="F:glucosaminyl-phosphatidylinositol O-acyltransferase activity"/>
    <property type="evidence" value="ECO:0007669"/>
    <property type="project" value="TreeGrafter"/>
</dbReference>
<feature type="transmembrane region" description="Helical" evidence="8">
    <location>
        <begin position="294"/>
        <end position="319"/>
    </location>
</feature>
<evidence type="ECO:0000313" key="9">
    <source>
        <dbReference type="EMBL" id="CAI5756458.1"/>
    </source>
</evidence>
<feature type="transmembrane region" description="Helical" evidence="8">
    <location>
        <begin position="255"/>
        <end position="274"/>
    </location>
</feature>
<keyword evidence="5 8" id="KW-0812">Transmembrane</keyword>
<comment type="similarity">
    <text evidence="3 8">Belongs to the PIGW family.</text>
</comment>
<feature type="transmembrane region" description="Helical" evidence="8">
    <location>
        <begin position="48"/>
        <end position="66"/>
    </location>
</feature>
<organism evidence="9 10">
    <name type="scientific">Candida verbasci</name>
    <dbReference type="NCBI Taxonomy" id="1227364"/>
    <lineage>
        <taxon>Eukaryota</taxon>
        <taxon>Fungi</taxon>
        <taxon>Dikarya</taxon>
        <taxon>Ascomycota</taxon>
        <taxon>Saccharomycotina</taxon>
        <taxon>Pichiomycetes</taxon>
        <taxon>Debaryomycetaceae</taxon>
        <taxon>Candida/Lodderomyces clade</taxon>
        <taxon>Candida</taxon>
    </lineage>
</organism>
<feature type="transmembrane region" description="Helical" evidence="8">
    <location>
        <begin position="122"/>
        <end position="139"/>
    </location>
</feature>
<dbReference type="Proteomes" id="UP001152885">
    <property type="component" value="Unassembled WGS sequence"/>
</dbReference>
<dbReference type="InterPro" id="IPR009447">
    <property type="entry name" value="PIGW/GWT1"/>
</dbReference>
<feature type="transmembrane region" description="Helical" evidence="8">
    <location>
        <begin position="381"/>
        <end position="399"/>
    </location>
</feature>
<evidence type="ECO:0000256" key="4">
    <source>
        <dbReference type="ARBA" id="ARBA00022502"/>
    </source>
</evidence>
<feature type="transmembrane region" description="Helical" evidence="8">
    <location>
        <begin position="190"/>
        <end position="210"/>
    </location>
</feature>
<feature type="transmembrane region" description="Helical" evidence="8">
    <location>
        <begin position="72"/>
        <end position="91"/>
    </location>
</feature>
<feature type="transmembrane region" description="Helical" evidence="8">
    <location>
        <begin position="340"/>
        <end position="361"/>
    </location>
</feature>
<sequence length="474" mass="54122">MSQLKHLKEQFVSDLLGGSIIEIYNVTSIALTSYLALNLLNNSIELSLIYDFIINVVTILLSITLYNQKPELLHYIIFIPSFIIYILNFYLSRKGKKHITKNATITAEFLPKKQFLTAYRSHMLIITNLAILAVDFPIFPRRFAKVETWGTSMMDLGVGSFVFSMGLVNSRQLIKNYTSYKFKLSNYVNVIKTNTIKSIPLLVLGLIRLVSVKQLDYQEHVTEYGIHWNFFITLGCLPIILGVLDPILNVLSKSIIALTILVIYEVVLSKYKVLEFILTENNRLNNFITMNKEGVFSFIGYFTIFIFGQSFGSFVLTNYKTRNNLVTIGKTKATTKNSSWLTVSTTQGLIYSTIIYHALFYIVQNSTIFGNISRRICNLPYVLWVVSYNSTLLLGYNLIEKFIPSKQFSYILDSINNNGLIIFLIANLLTGLVNMTINTLKTEDKISLMILTGYALTWTSVAILLNKYKMYIKL</sequence>
<dbReference type="Pfam" id="PF06423">
    <property type="entry name" value="GWT1"/>
    <property type="match status" value="1"/>
</dbReference>
<feature type="transmembrane region" description="Helical" evidence="8">
    <location>
        <begin position="151"/>
        <end position="169"/>
    </location>
</feature>
<accession>A0A9W4TRP3</accession>
<feature type="transmembrane region" description="Helical" evidence="8">
    <location>
        <begin position="446"/>
        <end position="465"/>
    </location>
</feature>
<dbReference type="OrthoDB" id="15270at2759"/>
<protein>
    <recommendedName>
        <fullName evidence="8">GPI-anchored wall transfer protein</fullName>
        <ecNumber evidence="8">2.3.-.-</ecNumber>
    </recommendedName>
</protein>
<keyword evidence="6 8" id="KW-1133">Transmembrane helix</keyword>
<keyword evidence="4 8" id="KW-0337">GPI-anchor biosynthesis</keyword>
<comment type="subcellular location">
    <subcellularLocation>
        <location evidence="1 8">Endoplasmic reticulum membrane</location>
        <topology evidence="1 8">Multi-pass membrane protein</topology>
    </subcellularLocation>
</comment>
<dbReference type="GO" id="GO:0005789">
    <property type="term" value="C:endoplasmic reticulum membrane"/>
    <property type="evidence" value="ECO:0007669"/>
    <property type="project" value="UniProtKB-SubCell"/>
</dbReference>
<keyword evidence="8" id="KW-0256">Endoplasmic reticulum</keyword>
<evidence type="ECO:0000256" key="3">
    <source>
        <dbReference type="ARBA" id="ARBA00007559"/>
    </source>
</evidence>
<comment type="caution">
    <text evidence="9">The sequence shown here is derived from an EMBL/GenBank/DDBJ whole genome shotgun (WGS) entry which is preliminary data.</text>
</comment>
<dbReference type="EC" id="2.3.-.-" evidence="8"/>
<reference evidence="9" key="1">
    <citation type="submission" date="2022-12" db="EMBL/GenBank/DDBJ databases">
        <authorList>
            <person name="Brejova B."/>
        </authorList>
    </citation>
    <scope>NUCLEOTIDE SEQUENCE</scope>
</reference>
<keyword evidence="10" id="KW-1185">Reference proteome</keyword>
<feature type="transmembrane region" description="Helical" evidence="8">
    <location>
        <begin position="230"/>
        <end position="248"/>
    </location>
</feature>
<evidence type="ECO:0000256" key="2">
    <source>
        <dbReference type="ARBA" id="ARBA00004687"/>
    </source>
</evidence>
<proteinExistence type="inferred from homology"/>
<dbReference type="PANTHER" id="PTHR20661:SF0">
    <property type="entry name" value="PHOSPHATIDYLINOSITOL-GLYCAN BIOSYNTHESIS CLASS W PROTEIN"/>
    <property type="match status" value="1"/>
</dbReference>
<feature type="transmembrane region" description="Helical" evidence="8">
    <location>
        <begin position="420"/>
        <end position="440"/>
    </location>
</feature>
<gene>
    <name evidence="9" type="ORF">CANVERA_P0974</name>
</gene>
<comment type="pathway">
    <text evidence="2 8">Glycolipid biosynthesis; glycosylphosphatidylinositol-anchor biosynthesis.</text>
</comment>
<keyword evidence="7 8" id="KW-0472">Membrane</keyword>
<evidence type="ECO:0000256" key="1">
    <source>
        <dbReference type="ARBA" id="ARBA00004477"/>
    </source>
</evidence>
<evidence type="ECO:0000256" key="7">
    <source>
        <dbReference type="ARBA" id="ARBA00023136"/>
    </source>
</evidence>
<dbReference type="AlphaFoldDB" id="A0A9W4TRP3"/>
<evidence type="ECO:0000313" key="10">
    <source>
        <dbReference type="Proteomes" id="UP001152885"/>
    </source>
</evidence>
<dbReference type="PANTHER" id="PTHR20661">
    <property type="entry name" value="PHOSPHATIDYLINOSITOL-GLYCAN BIOSYNTHESIS CLASS W PROTEIN"/>
    <property type="match status" value="1"/>
</dbReference>